<evidence type="ECO:0000256" key="8">
    <source>
        <dbReference type="ARBA" id="ARBA00023125"/>
    </source>
</evidence>
<evidence type="ECO:0000313" key="16">
    <source>
        <dbReference type="EMBL" id="KAF5197489.1"/>
    </source>
</evidence>
<dbReference type="AlphaFoldDB" id="A0A7J6WJD7"/>
<evidence type="ECO:0000259" key="15">
    <source>
        <dbReference type="PROSITE" id="PS50103"/>
    </source>
</evidence>
<evidence type="ECO:0000256" key="4">
    <source>
        <dbReference type="ARBA" id="ARBA00022737"/>
    </source>
</evidence>
<evidence type="ECO:0000256" key="9">
    <source>
        <dbReference type="ARBA" id="ARBA00023187"/>
    </source>
</evidence>
<evidence type="ECO:0000259" key="14">
    <source>
        <dbReference type="PROSITE" id="PS50102"/>
    </source>
</evidence>
<organism evidence="16 17">
    <name type="scientific">Thalictrum thalictroides</name>
    <name type="common">Rue-anemone</name>
    <name type="synonym">Anemone thalictroides</name>
    <dbReference type="NCBI Taxonomy" id="46969"/>
    <lineage>
        <taxon>Eukaryota</taxon>
        <taxon>Viridiplantae</taxon>
        <taxon>Streptophyta</taxon>
        <taxon>Embryophyta</taxon>
        <taxon>Tracheophyta</taxon>
        <taxon>Spermatophyta</taxon>
        <taxon>Magnoliopsida</taxon>
        <taxon>Ranunculales</taxon>
        <taxon>Ranunculaceae</taxon>
        <taxon>Thalictroideae</taxon>
        <taxon>Thalictrum</taxon>
    </lineage>
</organism>
<feature type="zinc finger region" description="C3H1-type" evidence="12">
    <location>
        <begin position="137"/>
        <end position="165"/>
    </location>
</feature>
<dbReference type="GO" id="GO:0003723">
    <property type="term" value="F:RNA binding"/>
    <property type="evidence" value="ECO:0007669"/>
    <property type="project" value="UniProtKB-UniRule"/>
</dbReference>
<keyword evidence="10" id="KW-0539">Nucleus</keyword>
<sequence>MRTNEQQLPIRCPFYSRIGVCRNGGRCSRQHNRPTISPTLLFANMYHQRPRDINDNDEDPMVIQEIFEDFYEDIFEELSKFGDIQNLVVCDNVAPHLFGNVYVKFKDQHQAAAAFTAFNGRLYCGQPILAEFSPVWDFPHASCRQFEEENNCHRGGYCNFIHAKHVGRALRRKLFGGTRNPRNRSVSPYFNNRTPSYLVDRQQRGGSVGGGNYYANADRDAARSSYDNQRDIRVNEYRPWRTASPVRESSEERRAKIERWNREREARQ</sequence>
<dbReference type="GO" id="GO:0089701">
    <property type="term" value="C:U2AF complex"/>
    <property type="evidence" value="ECO:0007669"/>
    <property type="project" value="InterPro"/>
</dbReference>
<keyword evidence="6 12" id="KW-0862">Zinc</keyword>
<dbReference type="GO" id="GO:0048573">
    <property type="term" value="P:photoperiodism, flowering"/>
    <property type="evidence" value="ECO:0007669"/>
    <property type="project" value="UniProtKB-ARBA"/>
</dbReference>
<keyword evidence="9" id="KW-0508">mRNA splicing</keyword>
<evidence type="ECO:0000256" key="13">
    <source>
        <dbReference type="SAM" id="MobiDB-lite"/>
    </source>
</evidence>
<keyword evidence="3 12" id="KW-0479">Metal-binding</keyword>
<dbReference type="Pfam" id="PF00642">
    <property type="entry name" value="zf-CCCH"/>
    <property type="match status" value="1"/>
</dbReference>
<dbReference type="GO" id="GO:0000398">
    <property type="term" value="P:mRNA splicing, via spliceosome"/>
    <property type="evidence" value="ECO:0007669"/>
    <property type="project" value="InterPro"/>
</dbReference>
<keyword evidence="17" id="KW-1185">Reference proteome</keyword>
<evidence type="ECO:0000256" key="10">
    <source>
        <dbReference type="ARBA" id="ARBA00023242"/>
    </source>
</evidence>
<dbReference type="GO" id="GO:0003677">
    <property type="term" value="F:DNA binding"/>
    <property type="evidence" value="ECO:0007669"/>
    <property type="project" value="UniProtKB-KW"/>
</dbReference>
<dbReference type="Pfam" id="PF00076">
    <property type="entry name" value="RRM_1"/>
    <property type="match status" value="1"/>
</dbReference>
<dbReference type="InterPro" id="IPR000571">
    <property type="entry name" value="Znf_CCCH"/>
</dbReference>
<keyword evidence="7 11" id="KW-0694">RNA-binding</keyword>
<dbReference type="SUPFAM" id="SSF54928">
    <property type="entry name" value="RNA-binding domain, RBD"/>
    <property type="match status" value="1"/>
</dbReference>
<comment type="subcellular location">
    <subcellularLocation>
        <location evidence="1">Nucleus</location>
    </subcellularLocation>
</comment>
<dbReference type="SMART" id="SM00361">
    <property type="entry name" value="RRM_1"/>
    <property type="match status" value="1"/>
</dbReference>
<dbReference type="InterPro" id="IPR003954">
    <property type="entry name" value="RRM_euk-type"/>
</dbReference>
<dbReference type="InterPro" id="IPR012677">
    <property type="entry name" value="Nucleotide-bd_a/b_plait_sf"/>
</dbReference>
<dbReference type="PROSITE" id="PS50103">
    <property type="entry name" value="ZF_C3H1"/>
    <property type="match status" value="2"/>
</dbReference>
<reference evidence="16 17" key="1">
    <citation type="submission" date="2020-06" db="EMBL/GenBank/DDBJ databases">
        <title>Transcriptomic and genomic resources for Thalictrum thalictroides and T. hernandezii: Facilitating candidate gene discovery in an emerging model plant lineage.</title>
        <authorList>
            <person name="Arias T."/>
            <person name="Riano-Pachon D.M."/>
            <person name="Di Stilio V.S."/>
        </authorList>
    </citation>
    <scope>NUCLEOTIDE SEQUENCE [LARGE SCALE GENOMIC DNA]</scope>
    <source>
        <strain evidence="17">cv. WT478/WT964</strain>
        <tissue evidence="16">Leaves</tissue>
    </source>
</reference>
<dbReference type="FunFam" id="3.30.70.330:FF:000122">
    <property type="entry name" value="Splicing factor U2AF small subunit"/>
    <property type="match status" value="1"/>
</dbReference>
<proteinExistence type="predicted"/>
<dbReference type="InterPro" id="IPR009145">
    <property type="entry name" value="U2AF_small"/>
</dbReference>
<keyword evidence="5 12" id="KW-0863">Zinc-finger</keyword>
<feature type="domain" description="C3H1-type" evidence="15">
    <location>
        <begin position="6"/>
        <end position="34"/>
    </location>
</feature>
<keyword evidence="2" id="KW-0507">mRNA processing</keyword>
<feature type="domain" description="RRM" evidence="14">
    <location>
        <begin position="38"/>
        <end position="135"/>
    </location>
</feature>
<evidence type="ECO:0000256" key="2">
    <source>
        <dbReference type="ARBA" id="ARBA00022664"/>
    </source>
</evidence>
<evidence type="ECO:0000256" key="3">
    <source>
        <dbReference type="ARBA" id="ARBA00022723"/>
    </source>
</evidence>
<evidence type="ECO:0000256" key="5">
    <source>
        <dbReference type="ARBA" id="ARBA00022771"/>
    </source>
</evidence>
<evidence type="ECO:0000313" key="17">
    <source>
        <dbReference type="Proteomes" id="UP000554482"/>
    </source>
</evidence>
<feature type="zinc finger region" description="C3H1-type" evidence="12">
    <location>
        <begin position="6"/>
        <end position="34"/>
    </location>
</feature>
<dbReference type="PANTHER" id="PTHR12620">
    <property type="entry name" value="U2 SNRNP AUXILIARY FACTOR, SMALL SUBUNIT"/>
    <property type="match status" value="1"/>
</dbReference>
<dbReference type="Gene3D" id="3.30.70.330">
    <property type="match status" value="1"/>
</dbReference>
<feature type="region of interest" description="Disordered" evidence="13">
    <location>
        <begin position="239"/>
        <end position="268"/>
    </location>
</feature>
<dbReference type="Proteomes" id="UP000554482">
    <property type="component" value="Unassembled WGS sequence"/>
</dbReference>
<keyword evidence="8" id="KW-0238">DNA-binding</keyword>
<evidence type="ECO:0000256" key="7">
    <source>
        <dbReference type="ARBA" id="ARBA00022884"/>
    </source>
</evidence>
<comment type="caution">
    <text evidence="16">The sequence shown here is derived from an EMBL/GenBank/DDBJ whole genome shotgun (WGS) entry which is preliminary data.</text>
</comment>
<dbReference type="SMART" id="SM00356">
    <property type="entry name" value="ZnF_C3H1"/>
    <property type="match status" value="2"/>
</dbReference>
<evidence type="ECO:0000256" key="6">
    <source>
        <dbReference type="ARBA" id="ARBA00022833"/>
    </source>
</evidence>
<dbReference type="InterPro" id="IPR000504">
    <property type="entry name" value="RRM_dom"/>
</dbReference>
<feature type="domain" description="C3H1-type" evidence="15">
    <location>
        <begin position="137"/>
        <end position="165"/>
    </location>
</feature>
<evidence type="ECO:0000256" key="12">
    <source>
        <dbReference type="PROSITE-ProRule" id="PRU00723"/>
    </source>
</evidence>
<feature type="compositionally biased region" description="Basic and acidic residues" evidence="13">
    <location>
        <begin position="248"/>
        <end position="268"/>
    </location>
</feature>
<dbReference type="PROSITE" id="PS50102">
    <property type="entry name" value="RRM"/>
    <property type="match status" value="1"/>
</dbReference>
<keyword evidence="4" id="KW-0677">Repeat</keyword>
<accession>A0A7J6WJD7</accession>
<dbReference type="PRINTS" id="PR01848">
    <property type="entry name" value="U2AUXFACTOR"/>
</dbReference>
<evidence type="ECO:0000256" key="11">
    <source>
        <dbReference type="PROSITE-ProRule" id="PRU00176"/>
    </source>
</evidence>
<evidence type="ECO:0000256" key="1">
    <source>
        <dbReference type="ARBA" id="ARBA00004123"/>
    </source>
</evidence>
<name>A0A7J6WJD7_THATH</name>
<dbReference type="OrthoDB" id="423462at2759"/>
<dbReference type="InterPro" id="IPR035979">
    <property type="entry name" value="RBD_domain_sf"/>
</dbReference>
<dbReference type="GO" id="GO:0008270">
    <property type="term" value="F:zinc ion binding"/>
    <property type="evidence" value="ECO:0007669"/>
    <property type="project" value="UniProtKB-KW"/>
</dbReference>
<dbReference type="EMBL" id="JABWDY010014645">
    <property type="protein sequence ID" value="KAF5197489.1"/>
    <property type="molecule type" value="Genomic_DNA"/>
</dbReference>
<protein>
    <submittedName>
        <fullName evidence="16">Splicing factor u2af small subunit a</fullName>
    </submittedName>
</protein>
<gene>
    <name evidence="16" type="ORF">FRX31_012923</name>
</gene>